<gene>
    <name evidence="7" type="ORF">TUM18999_17750</name>
    <name evidence="8" type="ORF">TUM20286_13800</name>
</gene>
<keyword evidence="3 7" id="KW-0378">Hydrolase</keyword>
<keyword evidence="2" id="KW-0479">Metal-binding</keyword>
<dbReference type="KEGG" id="ptw:TUM18999_17750"/>
<sequence>MRLLRLLLTGLLLAASPFASAQGLRFALVKTSHAETLDAFTMEGGQWTRTVAVNHTAVLIQHHAATLLLDTGLGRQVDAQFQGDMPWWDKPLFKYEDVVPAREQLDRDGIRVDRILLTHAHWDHASGLADFPEVPVWAPWAEIEFSHIAAPPAVLPSQFTHEILWRPFDFQPEPYMGFDESLDLFGDGSLVLVPLTGHTPGSVGLFLTLDDGRRFFFTGDTSWRLEGFTGPHEKFWVSRRMVDNDRDGTLAQLRRVHDLLQAEPELTVVPAHDAAVQDRLGYYPQWVQ</sequence>
<dbReference type="CDD" id="cd07730">
    <property type="entry name" value="metallo-hydrolase-like_MBL-fold"/>
    <property type="match status" value="1"/>
</dbReference>
<evidence type="ECO:0000313" key="9">
    <source>
        <dbReference type="Proteomes" id="UP000509383"/>
    </source>
</evidence>
<dbReference type="EMBL" id="AP023189">
    <property type="protein sequence ID" value="BCG23584.1"/>
    <property type="molecule type" value="Genomic_DNA"/>
</dbReference>
<evidence type="ECO:0000313" key="8">
    <source>
        <dbReference type="EMBL" id="GJN51628.1"/>
    </source>
</evidence>
<evidence type="ECO:0000256" key="4">
    <source>
        <dbReference type="ARBA" id="ARBA00022833"/>
    </source>
</evidence>
<dbReference type="SUPFAM" id="SSF56281">
    <property type="entry name" value="Metallo-hydrolase/oxidoreductase"/>
    <property type="match status" value="1"/>
</dbReference>
<evidence type="ECO:0000256" key="5">
    <source>
        <dbReference type="SAM" id="SignalP"/>
    </source>
</evidence>
<feature type="chain" id="PRO_5026896451" evidence="5">
    <location>
        <begin position="22"/>
        <end position="288"/>
    </location>
</feature>
<evidence type="ECO:0000259" key="6">
    <source>
        <dbReference type="SMART" id="SM00849"/>
    </source>
</evidence>
<evidence type="ECO:0000313" key="7">
    <source>
        <dbReference type="EMBL" id="BCG23584.1"/>
    </source>
</evidence>
<dbReference type="GO" id="GO:0046872">
    <property type="term" value="F:metal ion binding"/>
    <property type="evidence" value="ECO:0007669"/>
    <property type="project" value="UniProtKB-KW"/>
</dbReference>
<evidence type="ECO:0000256" key="1">
    <source>
        <dbReference type="ARBA" id="ARBA00007749"/>
    </source>
</evidence>
<dbReference type="PANTHER" id="PTHR42978">
    <property type="entry name" value="QUORUM-QUENCHING LACTONASE YTNP-RELATED-RELATED"/>
    <property type="match status" value="1"/>
</dbReference>
<dbReference type="PANTHER" id="PTHR42978:SF3">
    <property type="entry name" value="BLR3078 PROTEIN"/>
    <property type="match status" value="1"/>
</dbReference>
<dbReference type="GO" id="GO:0016787">
    <property type="term" value="F:hydrolase activity"/>
    <property type="evidence" value="ECO:0007669"/>
    <property type="project" value="UniProtKB-KW"/>
</dbReference>
<dbReference type="Gene3D" id="3.60.15.10">
    <property type="entry name" value="Ribonuclease Z/Hydroxyacylglutathione hydrolase-like"/>
    <property type="match status" value="1"/>
</dbReference>
<dbReference type="Pfam" id="PF00753">
    <property type="entry name" value="Lactamase_B"/>
    <property type="match status" value="1"/>
</dbReference>
<feature type="signal peptide" evidence="5">
    <location>
        <begin position="1"/>
        <end position="21"/>
    </location>
</feature>
<dbReference type="SMART" id="SM00849">
    <property type="entry name" value="Lactamase_B"/>
    <property type="match status" value="1"/>
</dbReference>
<dbReference type="AlphaFoldDB" id="A0A6J4E3N7"/>
<dbReference type="RefSeq" id="WP_173173703.1">
    <property type="nucleotide sequence ID" value="NZ_AP023189.1"/>
</dbReference>
<evidence type="ECO:0000256" key="2">
    <source>
        <dbReference type="ARBA" id="ARBA00022723"/>
    </source>
</evidence>
<dbReference type="Proteomes" id="UP001054892">
    <property type="component" value="Unassembled WGS sequence"/>
</dbReference>
<organism evidence="7 9">
    <name type="scientific">Pseudomonas tohonis</name>
    <dbReference type="NCBI Taxonomy" id="2725477"/>
    <lineage>
        <taxon>Bacteria</taxon>
        <taxon>Pseudomonadati</taxon>
        <taxon>Pseudomonadota</taxon>
        <taxon>Gammaproteobacteria</taxon>
        <taxon>Pseudomonadales</taxon>
        <taxon>Pseudomonadaceae</taxon>
        <taxon>Pseudomonas</taxon>
    </lineage>
</organism>
<reference evidence="7 9" key="1">
    <citation type="submission" date="2020-05" db="EMBL/GenBank/DDBJ databases">
        <title>Characterization of novel class B3 metallo-beta-lactamase from novel Pseudomonas species.</title>
        <authorList>
            <person name="Yamada K."/>
            <person name="Aoki K."/>
            <person name="Ishii Y."/>
        </authorList>
    </citation>
    <scope>NUCLEOTIDE SEQUENCE [LARGE SCALE GENOMIC DNA]</scope>
    <source>
        <strain evidence="7 9">TUM18999</strain>
        <strain evidence="8 10">TUM20286</strain>
    </source>
</reference>
<dbReference type="InterPro" id="IPR051013">
    <property type="entry name" value="MBL_superfamily_lactonases"/>
</dbReference>
<dbReference type="InterPro" id="IPR001279">
    <property type="entry name" value="Metallo-B-lactamas"/>
</dbReference>
<evidence type="ECO:0000313" key="10">
    <source>
        <dbReference type="Proteomes" id="UP001054892"/>
    </source>
</evidence>
<dbReference type="Proteomes" id="UP000509383">
    <property type="component" value="Chromosome"/>
</dbReference>
<keyword evidence="4" id="KW-0862">Zinc</keyword>
<comment type="similarity">
    <text evidence="1">Belongs to the metallo-beta-lactamase superfamily.</text>
</comment>
<proteinExistence type="inferred from homology"/>
<keyword evidence="10" id="KW-1185">Reference proteome</keyword>
<feature type="domain" description="Metallo-beta-lactamase" evidence="6">
    <location>
        <begin position="54"/>
        <end position="272"/>
    </location>
</feature>
<dbReference type="InterPro" id="IPR036866">
    <property type="entry name" value="RibonucZ/Hydroxyglut_hydro"/>
</dbReference>
<dbReference type="EMBL" id="BQKM01000002">
    <property type="protein sequence ID" value="GJN51628.1"/>
    <property type="molecule type" value="Genomic_DNA"/>
</dbReference>
<accession>A0A6J4E3N7</accession>
<name>A0A6J4E3N7_9PSED</name>
<keyword evidence="5" id="KW-0732">Signal</keyword>
<protein>
    <submittedName>
        <fullName evidence="7">MBL fold metallo-hydrolase</fullName>
    </submittedName>
</protein>
<evidence type="ECO:0000256" key="3">
    <source>
        <dbReference type="ARBA" id="ARBA00022801"/>
    </source>
</evidence>